<reference evidence="3" key="1">
    <citation type="submission" date="2010-07" db="EMBL/GenBank/DDBJ databases">
        <title>The genome sequence of Gaeumannomyces graminis var. tritici strain R3-111a-1.</title>
        <authorList>
            <consortium name="The Broad Institute Genome Sequencing Platform"/>
            <person name="Ma L.-J."/>
            <person name="Dead R."/>
            <person name="Young S."/>
            <person name="Zeng Q."/>
            <person name="Koehrsen M."/>
            <person name="Alvarado L."/>
            <person name="Berlin A."/>
            <person name="Chapman S.B."/>
            <person name="Chen Z."/>
            <person name="Freedman E."/>
            <person name="Gellesch M."/>
            <person name="Goldberg J."/>
            <person name="Griggs A."/>
            <person name="Gujja S."/>
            <person name="Heilman E.R."/>
            <person name="Heiman D."/>
            <person name="Hepburn T."/>
            <person name="Howarth C."/>
            <person name="Jen D."/>
            <person name="Larson L."/>
            <person name="Mehta T."/>
            <person name="Neiman D."/>
            <person name="Pearson M."/>
            <person name="Roberts A."/>
            <person name="Saif S."/>
            <person name="Shea T."/>
            <person name="Shenoy N."/>
            <person name="Sisk P."/>
            <person name="Stolte C."/>
            <person name="Sykes S."/>
            <person name="Walk T."/>
            <person name="White J."/>
            <person name="Yandava C."/>
            <person name="Haas B."/>
            <person name="Nusbaum C."/>
            <person name="Birren B."/>
        </authorList>
    </citation>
    <scope>NUCLEOTIDE SEQUENCE [LARGE SCALE GENOMIC DNA]</scope>
    <source>
        <strain evidence="3">R3-111a-1</strain>
    </source>
</reference>
<dbReference type="AlphaFoldDB" id="J3P8R4"/>
<dbReference type="RefSeq" id="XP_009226022.1">
    <property type="nucleotide sequence ID" value="XM_009227758.1"/>
</dbReference>
<protein>
    <submittedName>
        <fullName evidence="1 2">Uncharacterized protein</fullName>
    </submittedName>
</protein>
<reference evidence="1" key="2">
    <citation type="submission" date="2010-07" db="EMBL/GenBank/DDBJ databases">
        <authorList>
            <consortium name="The Broad Institute Genome Sequencing Platform"/>
            <consortium name="Broad Institute Genome Sequencing Center for Infectious Disease"/>
            <person name="Ma L.-J."/>
            <person name="Dead R."/>
            <person name="Young S."/>
            <person name="Zeng Q."/>
            <person name="Koehrsen M."/>
            <person name="Alvarado L."/>
            <person name="Berlin A."/>
            <person name="Chapman S.B."/>
            <person name="Chen Z."/>
            <person name="Freedman E."/>
            <person name="Gellesch M."/>
            <person name="Goldberg J."/>
            <person name="Griggs A."/>
            <person name="Gujja S."/>
            <person name="Heilman E.R."/>
            <person name="Heiman D."/>
            <person name="Hepburn T."/>
            <person name="Howarth C."/>
            <person name="Jen D."/>
            <person name="Larson L."/>
            <person name="Mehta T."/>
            <person name="Neiman D."/>
            <person name="Pearson M."/>
            <person name="Roberts A."/>
            <person name="Saif S."/>
            <person name="Shea T."/>
            <person name="Shenoy N."/>
            <person name="Sisk P."/>
            <person name="Stolte C."/>
            <person name="Sykes S."/>
            <person name="Walk T."/>
            <person name="White J."/>
            <person name="Yandava C."/>
            <person name="Haas B."/>
            <person name="Nusbaum C."/>
            <person name="Birren B."/>
        </authorList>
    </citation>
    <scope>NUCLEOTIDE SEQUENCE</scope>
    <source>
        <strain evidence="1">R3-111a-1</strain>
    </source>
</reference>
<dbReference type="VEuPathDB" id="FungiDB:GGTG_09899"/>
<gene>
    <name evidence="2" type="primary">20350357</name>
    <name evidence="1" type="ORF">GGTG_09899</name>
</gene>
<reference evidence="2" key="4">
    <citation type="journal article" date="2015" name="G3 (Bethesda)">
        <title>Genome sequences of three phytopathogenic species of the Magnaporthaceae family of fungi.</title>
        <authorList>
            <person name="Okagaki L.H."/>
            <person name="Nunes C.C."/>
            <person name="Sailsbery J."/>
            <person name="Clay B."/>
            <person name="Brown D."/>
            <person name="John T."/>
            <person name="Oh Y."/>
            <person name="Young N."/>
            <person name="Fitzgerald M."/>
            <person name="Haas B.J."/>
            <person name="Zeng Q."/>
            <person name="Young S."/>
            <person name="Adiconis X."/>
            <person name="Fan L."/>
            <person name="Levin J.Z."/>
            <person name="Mitchell T.K."/>
            <person name="Okubara P.A."/>
            <person name="Farman M.L."/>
            <person name="Kohn L.M."/>
            <person name="Birren B."/>
            <person name="Ma L.-J."/>
            <person name="Dean R.A."/>
        </authorList>
    </citation>
    <scope>NUCLEOTIDE SEQUENCE</scope>
    <source>
        <strain evidence="2">R3-111a-1</strain>
    </source>
</reference>
<dbReference type="HOGENOM" id="CLU_2236762_0_0_1"/>
<sequence>MRDPNLHMEAIGGSVSQHRPAWQPGAGSLGYHITYGAIRRTSLCSSAGRVQTNSTAPQQRSAEIAAEVTARYGPFTCRPRDFHHITHHTRSRVFTKGKGASQGNP</sequence>
<accession>J3P8R4</accession>
<keyword evidence="3" id="KW-1185">Reference proteome</keyword>
<organism evidence="1">
    <name type="scientific">Gaeumannomyces tritici (strain R3-111a-1)</name>
    <name type="common">Wheat and barley take-all root rot fungus</name>
    <name type="synonym">Gaeumannomyces graminis var. tritici</name>
    <dbReference type="NCBI Taxonomy" id="644352"/>
    <lineage>
        <taxon>Eukaryota</taxon>
        <taxon>Fungi</taxon>
        <taxon>Dikarya</taxon>
        <taxon>Ascomycota</taxon>
        <taxon>Pezizomycotina</taxon>
        <taxon>Sordariomycetes</taxon>
        <taxon>Sordariomycetidae</taxon>
        <taxon>Magnaporthales</taxon>
        <taxon>Magnaporthaceae</taxon>
        <taxon>Gaeumannomyces</taxon>
    </lineage>
</organism>
<dbReference type="GeneID" id="20350357"/>
<evidence type="ECO:0000313" key="2">
    <source>
        <dbReference type="EnsemblFungi" id="EJT73048"/>
    </source>
</evidence>
<name>J3P8R4_GAET3</name>
<evidence type="ECO:0000313" key="1">
    <source>
        <dbReference type="EMBL" id="EJT73048.1"/>
    </source>
</evidence>
<reference evidence="1" key="3">
    <citation type="submission" date="2010-09" db="EMBL/GenBank/DDBJ databases">
        <title>Annotation of Gaeumannomyces graminis var. tritici R3-111a-1.</title>
        <authorList>
            <consortium name="The Broad Institute Genome Sequencing Platform"/>
            <person name="Ma L.-J."/>
            <person name="Dead R."/>
            <person name="Young S.K."/>
            <person name="Zeng Q."/>
            <person name="Gargeya S."/>
            <person name="Fitzgerald M."/>
            <person name="Haas B."/>
            <person name="Abouelleil A."/>
            <person name="Alvarado L."/>
            <person name="Arachchi H.M."/>
            <person name="Berlin A."/>
            <person name="Brown A."/>
            <person name="Chapman S.B."/>
            <person name="Chen Z."/>
            <person name="Dunbar C."/>
            <person name="Freedman E."/>
            <person name="Gearin G."/>
            <person name="Gellesch M."/>
            <person name="Goldberg J."/>
            <person name="Griggs A."/>
            <person name="Gujja S."/>
            <person name="Heiman D."/>
            <person name="Howarth C."/>
            <person name="Larson L."/>
            <person name="Lui A."/>
            <person name="MacDonald P.J.P."/>
            <person name="Mehta T."/>
            <person name="Montmayeur A."/>
            <person name="Murphy C."/>
            <person name="Neiman D."/>
            <person name="Pearson M."/>
            <person name="Priest M."/>
            <person name="Roberts A."/>
            <person name="Saif S."/>
            <person name="Shea T."/>
            <person name="Shenoy N."/>
            <person name="Sisk P."/>
            <person name="Stolte C."/>
            <person name="Sykes S."/>
            <person name="Yandava C."/>
            <person name="Wortman J."/>
            <person name="Nusbaum C."/>
            <person name="Birren B."/>
        </authorList>
    </citation>
    <scope>NUCLEOTIDE SEQUENCE</scope>
    <source>
        <strain evidence="1">R3-111a-1</strain>
    </source>
</reference>
<proteinExistence type="predicted"/>
<dbReference type="Proteomes" id="UP000006039">
    <property type="component" value="Unassembled WGS sequence"/>
</dbReference>
<evidence type="ECO:0000313" key="3">
    <source>
        <dbReference type="Proteomes" id="UP000006039"/>
    </source>
</evidence>
<reference evidence="2" key="5">
    <citation type="submission" date="2018-04" db="UniProtKB">
        <authorList>
            <consortium name="EnsemblFungi"/>
        </authorList>
    </citation>
    <scope>IDENTIFICATION</scope>
    <source>
        <strain evidence="2">R3-111a-1</strain>
    </source>
</reference>
<dbReference type="EnsemblFungi" id="EJT73048">
    <property type="protein sequence ID" value="EJT73048"/>
    <property type="gene ID" value="GGTG_09899"/>
</dbReference>
<dbReference type="EMBL" id="GL385399">
    <property type="protein sequence ID" value="EJT73048.1"/>
    <property type="molecule type" value="Genomic_DNA"/>
</dbReference>